<organism evidence="1 2">
    <name type="scientific">Mycobacteroides abscessus subsp. bolletii</name>
    <dbReference type="NCBI Taxonomy" id="319705"/>
    <lineage>
        <taxon>Bacteria</taxon>
        <taxon>Bacillati</taxon>
        <taxon>Actinomycetota</taxon>
        <taxon>Actinomycetes</taxon>
        <taxon>Mycobacteriales</taxon>
        <taxon>Mycobacteriaceae</taxon>
        <taxon>Mycobacteroides</taxon>
        <taxon>Mycobacteroides abscessus</taxon>
    </lineage>
</organism>
<proteinExistence type="predicted"/>
<reference evidence="1 2" key="1">
    <citation type="submission" date="2016-11" db="EMBL/GenBank/DDBJ databases">
        <authorList>
            <consortium name="Pathogen Informatics"/>
        </authorList>
    </citation>
    <scope>NUCLEOTIDE SEQUENCE [LARGE SCALE GENOMIC DNA]</scope>
    <source>
        <strain evidence="1 2">968</strain>
    </source>
</reference>
<accession>A0A9Q7WH96</accession>
<evidence type="ECO:0000313" key="2">
    <source>
        <dbReference type="Proteomes" id="UP000185183"/>
    </source>
</evidence>
<dbReference type="Proteomes" id="UP000185183">
    <property type="component" value="Unassembled WGS sequence"/>
</dbReference>
<name>A0A9Q7WH96_9MYCO</name>
<comment type="caution">
    <text evidence="1">The sequence shown here is derived from an EMBL/GenBank/DDBJ whole genome shotgun (WGS) entry which is preliminary data.</text>
</comment>
<dbReference type="AlphaFoldDB" id="A0A9Q7WH96"/>
<protein>
    <submittedName>
        <fullName evidence="1">Uncharacterized protein</fullName>
    </submittedName>
</protein>
<evidence type="ECO:0000313" key="1">
    <source>
        <dbReference type="EMBL" id="SHW88511.1"/>
    </source>
</evidence>
<gene>
    <name evidence="1" type="ORF">SAMEA2275694_00624</name>
</gene>
<dbReference type="EMBL" id="FSFA01000001">
    <property type="protein sequence ID" value="SHW88511.1"/>
    <property type="molecule type" value="Genomic_DNA"/>
</dbReference>
<sequence length="114" mass="12211">MSLPLADIKRGKVQSFRDVADALEGMASANRDMKRGVERLPIMGDGWKGVSGDAAHHDLDAHGKYLDGHAQAQQSAAAKIRAAADEFEGSLSAAASKFALWRDGCVDLCQITVW</sequence>